<dbReference type="Gene3D" id="3.30.420.10">
    <property type="entry name" value="Ribonuclease H-like superfamily/Ribonuclease H"/>
    <property type="match status" value="1"/>
</dbReference>
<dbReference type="InterPro" id="IPR012337">
    <property type="entry name" value="RNaseH-like_sf"/>
</dbReference>
<organism evidence="3 4">
    <name type="scientific">Cardamine amara subsp. amara</name>
    <dbReference type="NCBI Taxonomy" id="228776"/>
    <lineage>
        <taxon>Eukaryota</taxon>
        <taxon>Viridiplantae</taxon>
        <taxon>Streptophyta</taxon>
        <taxon>Embryophyta</taxon>
        <taxon>Tracheophyta</taxon>
        <taxon>Spermatophyta</taxon>
        <taxon>Magnoliopsida</taxon>
        <taxon>eudicotyledons</taxon>
        <taxon>Gunneridae</taxon>
        <taxon>Pentapetalae</taxon>
        <taxon>rosids</taxon>
        <taxon>malvids</taxon>
        <taxon>Brassicales</taxon>
        <taxon>Brassicaceae</taxon>
        <taxon>Cardamineae</taxon>
        <taxon>Cardamine</taxon>
    </lineage>
</organism>
<evidence type="ECO:0000313" key="4">
    <source>
        <dbReference type="Proteomes" id="UP001558713"/>
    </source>
</evidence>
<gene>
    <name evidence="3" type="ORF">V5N11_010407</name>
</gene>
<keyword evidence="1" id="KW-0645">Protease</keyword>
<evidence type="ECO:0000259" key="2">
    <source>
        <dbReference type="PROSITE" id="PS50994"/>
    </source>
</evidence>
<dbReference type="InterPro" id="IPR025724">
    <property type="entry name" value="GAG-pre-integrase_dom"/>
</dbReference>
<dbReference type="PANTHER" id="PTHR42648">
    <property type="entry name" value="TRANSPOSASE, PUTATIVE-RELATED"/>
    <property type="match status" value="1"/>
</dbReference>
<dbReference type="Pfam" id="PF13976">
    <property type="entry name" value="gag_pre-integrs"/>
    <property type="match status" value="1"/>
</dbReference>
<dbReference type="InterPro" id="IPR039537">
    <property type="entry name" value="Retrotran_Ty1/copia-like"/>
</dbReference>
<dbReference type="Pfam" id="PF00665">
    <property type="entry name" value="rve"/>
    <property type="match status" value="1"/>
</dbReference>
<dbReference type="GO" id="GO:0008233">
    <property type="term" value="F:peptidase activity"/>
    <property type="evidence" value="ECO:0007669"/>
    <property type="project" value="UniProtKB-KW"/>
</dbReference>
<feature type="domain" description="Integrase catalytic" evidence="2">
    <location>
        <begin position="192"/>
        <end position="355"/>
    </location>
</feature>
<dbReference type="AlphaFoldDB" id="A0ABD1A404"/>
<dbReference type="InterPro" id="IPR036397">
    <property type="entry name" value="RNaseH_sf"/>
</dbReference>
<dbReference type="SUPFAM" id="SSF53098">
    <property type="entry name" value="Ribonuclease H-like"/>
    <property type="match status" value="1"/>
</dbReference>
<dbReference type="InterPro" id="IPR054722">
    <property type="entry name" value="PolX-like_BBD"/>
</dbReference>
<evidence type="ECO:0000313" key="3">
    <source>
        <dbReference type="EMBL" id="KAL1194500.1"/>
    </source>
</evidence>
<keyword evidence="1" id="KW-0378">Hydrolase</keyword>
<dbReference type="PROSITE" id="PS50994">
    <property type="entry name" value="INTEGRASE"/>
    <property type="match status" value="1"/>
</dbReference>
<sequence>MPLWLLDTGTSNHVTTDLNNLALYSPYQGNKTVVIGDGSGHPITHTGSTSLSLSSHSIKLNHVLYVPNIDKNLMSVCQTCAYNNVSITFDPWSNQVRDLTTGTLLKTERTKNGMYEWLESVSSSTRVQVLSAIKTSMNEWHSRLSHPAFDILNCILSKCSLPFSNKIQAPLLCNSCSINKIHKLCFGTNIISFSRPLEVIYSDVWTSQLFSVDGHKYYLILVDHFTRYTWFYPLKRKSQVFETFNCFKELFKNRFQSRIVTFYSENGGEFMVMKLFLSNNGIAHRTSPPHTPEHNGISERKHRHIVETGLALLSHAHMPKEYWSFAFSTVVYFINRLPSSSLNLQVPFEILFQEAPNY</sequence>
<dbReference type="InterPro" id="IPR001584">
    <property type="entry name" value="Integrase_cat-core"/>
</dbReference>
<dbReference type="GO" id="GO:0006508">
    <property type="term" value="P:proteolysis"/>
    <property type="evidence" value="ECO:0007669"/>
    <property type="project" value="UniProtKB-KW"/>
</dbReference>
<dbReference type="Proteomes" id="UP001558713">
    <property type="component" value="Unassembled WGS sequence"/>
</dbReference>
<accession>A0ABD1A404</accession>
<evidence type="ECO:0000256" key="1">
    <source>
        <dbReference type="ARBA" id="ARBA00022670"/>
    </source>
</evidence>
<dbReference type="PANTHER" id="PTHR42648:SF26">
    <property type="entry name" value="INTEGRASE CATALYTIC DOMAIN-CONTAINING PROTEIN"/>
    <property type="match status" value="1"/>
</dbReference>
<dbReference type="Pfam" id="PF22936">
    <property type="entry name" value="Pol_BBD"/>
    <property type="match status" value="1"/>
</dbReference>
<dbReference type="EMBL" id="JBANAX010000752">
    <property type="protein sequence ID" value="KAL1194500.1"/>
    <property type="molecule type" value="Genomic_DNA"/>
</dbReference>
<proteinExistence type="predicted"/>
<protein>
    <submittedName>
        <fullName evidence="3">Retrovirus-related Pol polyprotein from transposon RE2</fullName>
    </submittedName>
</protein>
<keyword evidence="4" id="KW-1185">Reference proteome</keyword>
<comment type="caution">
    <text evidence="3">The sequence shown here is derived from an EMBL/GenBank/DDBJ whole genome shotgun (WGS) entry which is preliminary data.</text>
</comment>
<name>A0ABD1A404_CARAN</name>
<reference evidence="3 4" key="1">
    <citation type="submission" date="2024-04" db="EMBL/GenBank/DDBJ databases">
        <title>Genome assembly C_amara_ONT_v2.</title>
        <authorList>
            <person name="Yant L."/>
            <person name="Moore C."/>
            <person name="Slenker M."/>
        </authorList>
    </citation>
    <scope>NUCLEOTIDE SEQUENCE [LARGE SCALE GENOMIC DNA]</scope>
    <source>
        <tissue evidence="3">Leaf</tissue>
    </source>
</reference>